<evidence type="ECO:0000259" key="18">
    <source>
        <dbReference type="Pfam" id="PF01746"/>
    </source>
</evidence>
<evidence type="ECO:0000256" key="8">
    <source>
        <dbReference type="ARBA" id="ARBA00022603"/>
    </source>
</evidence>
<dbReference type="PIRSF" id="PIRSF000386">
    <property type="entry name" value="tRNA_mtase"/>
    <property type="match status" value="1"/>
</dbReference>
<dbReference type="EC" id="2.1.1.228" evidence="5 15"/>
<evidence type="ECO:0000256" key="13">
    <source>
        <dbReference type="ARBA" id="ARBA00033392"/>
    </source>
</evidence>
<keyword evidence="11 15" id="KW-0819">tRNA processing</keyword>
<dbReference type="FunFam" id="3.40.1280.10:FF:000001">
    <property type="entry name" value="tRNA (guanine-N(1)-)-methyltransferase"/>
    <property type="match status" value="1"/>
</dbReference>
<feature type="domain" description="tRNA methyltransferase TRMD/TRM10-type" evidence="18">
    <location>
        <begin position="2"/>
        <end position="214"/>
    </location>
</feature>
<dbReference type="SUPFAM" id="SSF75217">
    <property type="entry name" value="alpha/beta knot"/>
    <property type="match status" value="1"/>
</dbReference>
<evidence type="ECO:0000256" key="15">
    <source>
        <dbReference type="HAMAP-Rule" id="MF_00605"/>
    </source>
</evidence>
<evidence type="ECO:0000313" key="20">
    <source>
        <dbReference type="Proteomes" id="UP000034676"/>
    </source>
</evidence>
<keyword evidence="10 15" id="KW-0949">S-adenosyl-L-methionine</keyword>
<evidence type="ECO:0000256" key="16">
    <source>
        <dbReference type="PIRSR" id="PIRSR000386-1"/>
    </source>
</evidence>
<dbReference type="GO" id="GO:0002939">
    <property type="term" value="P:tRNA N1-guanine methylation"/>
    <property type="evidence" value="ECO:0007669"/>
    <property type="project" value="TreeGrafter"/>
</dbReference>
<organism evidence="19 20">
    <name type="scientific">Candidatus Woesebacteria bacterium GW2011_GWA1_41_13b</name>
    <dbReference type="NCBI Taxonomy" id="1618555"/>
    <lineage>
        <taxon>Bacteria</taxon>
        <taxon>Candidatus Woeseibacteriota</taxon>
    </lineage>
</organism>
<dbReference type="InterPro" id="IPR029028">
    <property type="entry name" value="Alpha/beta_knot_MTases"/>
</dbReference>
<evidence type="ECO:0000256" key="14">
    <source>
        <dbReference type="ARBA" id="ARBA00047783"/>
    </source>
</evidence>
<evidence type="ECO:0000256" key="9">
    <source>
        <dbReference type="ARBA" id="ARBA00022679"/>
    </source>
</evidence>
<evidence type="ECO:0000256" key="3">
    <source>
        <dbReference type="ARBA" id="ARBA00007630"/>
    </source>
</evidence>
<comment type="function">
    <text evidence="1 15 17">Specifically methylates guanosine-37 in various tRNAs.</text>
</comment>
<evidence type="ECO:0000256" key="12">
    <source>
        <dbReference type="ARBA" id="ARBA00029736"/>
    </source>
</evidence>
<feature type="binding site" evidence="15 16">
    <location>
        <begin position="137"/>
        <end position="142"/>
    </location>
    <ligand>
        <name>S-adenosyl-L-methionine</name>
        <dbReference type="ChEBI" id="CHEBI:59789"/>
    </ligand>
</feature>
<dbReference type="Gene3D" id="3.40.1280.10">
    <property type="match status" value="1"/>
</dbReference>
<evidence type="ECO:0000256" key="2">
    <source>
        <dbReference type="ARBA" id="ARBA00004496"/>
    </source>
</evidence>
<feature type="binding site" evidence="15 16">
    <location>
        <position position="117"/>
    </location>
    <ligand>
        <name>S-adenosyl-L-methionine</name>
        <dbReference type="ChEBI" id="CHEBI:59789"/>
    </ligand>
</feature>
<dbReference type="InterPro" id="IPR016009">
    <property type="entry name" value="tRNA_MeTrfase_TRMD/TRM10"/>
</dbReference>
<evidence type="ECO:0000256" key="17">
    <source>
        <dbReference type="RuleBase" id="RU003464"/>
    </source>
</evidence>
<dbReference type="CDD" id="cd18080">
    <property type="entry name" value="TrmD-like"/>
    <property type="match status" value="1"/>
</dbReference>
<evidence type="ECO:0000256" key="5">
    <source>
        <dbReference type="ARBA" id="ARBA00012807"/>
    </source>
</evidence>
<dbReference type="PANTHER" id="PTHR46417:SF1">
    <property type="entry name" value="TRNA (GUANINE-N(1)-)-METHYLTRANSFERASE"/>
    <property type="match status" value="1"/>
</dbReference>
<evidence type="ECO:0000256" key="1">
    <source>
        <dbReference type="ARBA" id="ARBA00002634"/>
    </source>
</evidence>
<dbReference type="AlphaFoldDB" id="A0A0G0XW21"/>
<dbReference type="InterPro" id="IPR002649">
    <property type="entry name" value="tRNA_m1G_MeTrfase_TrmD"/>
</dbReference>
<reference evidence="19 20" key="1">
    <citation type="journal article" date="2015" name="Nature">
        <title>rRNA introns, odd ribosomes, and small enigmatic genomes across a large radiation of phyla.</title>
        <authorList>
            <person name="Brown C.T."/>
            <person name="Hug L.A."/>
            <person name="Thomas B.C."/>
            <person name="Sharon I."/>
            <person name="Castelle C.J."/>
            <person name="Singh A."/>
            <person name="Wilkins M.J."/>
            <person name="Williams K.H."/>
            <person name="Banfield J.F."/>
        </authorList>
    </citation>
    <scope>NUCLEOTIDE SEQUENCE [LARGE SCALE GENOMIC DNA]</scope>
</reference>
<dbReference type="PATRIC" id="fig|1618555.3.peg.471"/>
<evidence type="ECO:0000256" key="6">
    <source>
        <dbReference type="ARBA" id="ARBA00014679"/>
    </source>
</evidence>
<evidence type="ECO:0000256" key="4">
    <source>
        <dbReference type="ARBA" id="ARBA00011738"/>
    </source>
</evidence>
<dbReference type="GO" id="GO:0052906">
    <property type="term" value="F:tRNA (guanine(37)-N1)-methyltransferase activity"/>
    <property type="evidence" value="ECO:0007669"/>
    <property type="project" value="UniProtKB-UniRule"/>
</dbReference>
<keyword evidence="9 15" id="KW-0808">Transferase</keyword>
<dbReference type="HAMAP" id="MF_00605">
    <property type="entry name" value="TrmD"/>
    <property type="match status" value="1"/>
</dbReference>
<dbReference type="Pfam" id="PF01746">
    <property type="entry name" value="tRNA_m1G_MT"/>
    <property type="match status" value="1"/>
</dbReference>
<keyword evidence="8 15" id="KW-0489">Methyltransferase</keyword>
<protein>
    <recommendedName>
        <fullName evidence="6 15">tRNA (guanine-N(1)-)-methyltransferase</fullName>
        <ecNumber evidence="5 15">2.1.1.228</ecNumber>
    </recommendedName>
    <alternativeName>
        <fullName evidence="12 15">M1G-methyltransferase</fullName>
    </alternativeName>
    <alternativeName>
        <fullName evidence="13 15">tRNA [GM37] methyltransferase</fullName>
    </alternativeName>
</protein>
<comment type="subunit">
    <text evidence="4 15 17">Homodimer.</text>
</comment>
<evidence type="ECO:0000256" key="11">
    <source>
        <dbReference type="ARBA" id="ARBA00022694"/>
    </source>
</evidence>
<evidence type="ECO:0000256" key="10">
    <source>
        <dbReference type="ARBA" id="ARBA00022691"/>
    </source>
</evidence>
<comment type="similarity">
    <text evidence="3 15 17">Belongs to the RNA methyltransferase TrmD family.</text>
</comment>
<dbReference type="NCBIfam" id="TIGR00088">
    <property type="entry name" value="trmD"/>
    <property type="match status" value="1"/>
</dbReference>
<dbReference type="PANTHER" id="PTHR46417">
    <property type="entry name" value="TRNA (GUANINE-N(1)-)-METHYLTRANSFERASE"/>
    <property type="match status" value="1"/>
</dbReference>
<dbReference type="EMBL" id="LCAO01000004">
    <property type="protein sequence ID" value="KKR92092.1"/>
    <property type="molecule type" value="Genomic_DNA"/>
</dbReference>
<accession>A0A0G0XW21</accession>
<name>A0A0G0XW21_9BACT</name>
<dbReference type="GO" id="GO:0005829">
    <property type="term" value="C:cytosol"/>
    <property type="evidence" value="ECO:0007669"/>
    <property type="project" value="TreeGrafter"/>
</dbReference>
<gene>
    <name evidence="15" type="primary">trmD</name>
    <name evidence="19" type="ORF">UU42_C0004G0008</name>
</gene>
<dbReference type="NCBIfam" id="NF000648">
    <property type="entry name" value="PRK00026.1"/>
    <property type="match status" value="1"/>
</dbReference>
<comment type="caution">
    <text evidence="19">The sequence shown here is derived from an EMBL/GenBank/DDBJ whole genome shotgun (WGS) entry which is preliminary data.</text>
</comment>
<evidence type="ECO:0000256" key="7">
    <source>
        <dbReference type="ARBA" id="ARBA00022490"/>
    </source>
</evidence>
<evidence type="ECO:0000313" key="19">
    <source>
        <dbReference type="EMBL" id="KKR92092.1"/>
    </source>
</evidence>
<dbReference type="Gene3D" id="1.10.1270.20">
    <property type="entry name" value="tRNA(m1g37)methyltransferase, domain 2"/>
    <property type="match status" value="1"/>
</dbReference>
<comment type="catalytic activity">
    <reaction evidence="14 15 17">
        <text>guanosine(37) in tRNA + S-adenosyl-L-methionine = N(1)-methylguanosine(37) in tRNA + S-adenosyl-L-homocysteine + H(+)</text>
        <dbReference type="Rhea" id="RHEA:36899"/>
        <dbReference type="Rhea" id="RHEA-COMP:10145"/>
        <dbReference type="Rhea" id="RHEA-COMP:10147"/>
        <dbReference type="ChEBI" id="CHEBI:15378"/>
        <dbReference type="ChEBI" id="CHEBI:57856"/>
        <dbReference type="ChEBI" id="CHEBI:59789"/>
        <dbReference type="ChEBI" id="CHEBI:73542"/>
        <dbReference type="ChEBI" id="CHEBI:74269"/>
        <dbReference type="EC" id="2.1.1.228"/>
    </reaction>
</comment>
<comment type="subcellular location">
    <subcellularLocation>
        <location evidence="2 15 17">Cytoplasm</location>
    </subcellularLocation>
</comment>
<sequence length="215" mass="24122">MLKIDILTLFPDMFTGPFGQSIVDRAVNKSLVEINIHNLRDWATDKYKSVDDRPYGGGAGMVMRVDIIDRAITNIKSQTSNQTQNSKVILLDAGGKKFSQGLARDLARDEHLIIICGHYEGVDHRVHEHIADEVISIGDYVLSGGELPAMVVVDTIVRLLPGVLGNEQSLTEESHNTEEVEYPQYTRPEDYNGWKVPEVLLSGDHAKIKKWRENK</sequence>
<proteinExistence type="inferred from homology"/>
<keyword evidence="7 15" id="KW-0963">Cytoplasm</keyword>
<dbReference type="InterPro" id="IPR029026">
    <property type="entry name" value="tRNA_m1G_MTases_N"/>
</dbReference>
<dbReference type="Proteomes" id="UP000034676">
    <property type="component" value="Unassembled WGS sequence"/>
</dbReference>
<dbReference type="InterPro" id="IPR023148">
    <property type="entry name" value="tRNA_m1G_MeTrfase_C_sf"/>
</dbReference>